<reference evidence="3 4" key="1">
    <citation type="submission" date="2017-12" db="EMBL/GenBank/DDBJ databases">
        <title>Sequencing, de novo assembly and annotation of complete genome of a new Thraustochytrid species, strain FCC1311.</title>
        <authorList>
            <person name="Sedici K."/>
            <person name="Godart F."/>
            <person name="Aiese Cigliano R."/>
            <person name="Sanseverino W."/>
            <person name="Barakat M."/>
            <person name="Ortet P."/>
            <person name="Marechal E."/>
            <person name="Cagnac O."/>
            <person name="Amato A."/>
        </authorList>
    </citation>
    <scope>NUCLEOTIDE SEQUENCE [LARGE SCALE GENOMIC DNA]</scope>
</reference>
<feature type="signal peptide" evidence="2">
    <location>
        <begin position="1"/>
        <end position="24"/>
    </location>
</feature>
<proteinExistence type="predicted"/>
<feature type="chain" id="PRO_5015358191" description="Peptidase M12B domain-containing protein" evidence="2">
    <location>
        <begin position="25"/>
        <end position="533"/>
    </location>
</feature>
<dbReference type="Proteomes" id="UP000241890">
    <property type="component" value="Unassembled WGS sequence"/>
</dbReference>
<sequence length="533" mass="57861">MKTAKSALVSLAVVLLVASTSTSAEKLSSPSFRGLEESTTETGEEEKETCELQPRCEKLGGKCLPKDECLRMGSEYRWIAPHQEFCGLDASASSGCGCCFVKKDETMTEKRLLETVAEHETNLKPRLVMTGGGLNLNLGPDGVGRLSLTGLGFNLDGSPGEWSFASTPSGKETPTPECDDRQCFIKVRGFLHSPKVDDVVEPTKLEDGVFASEMTEAIVEVAFDNTEGNDDVQAMLKDENDLSRMVKVRFAGSARIEVVNTHQSVAALLKEDGVPSSLELMDLTGIWTRYDPLWPVPPVIIWPFPLQEENYQLCVQPVRIRQRSCSGWDFLGLCIGGSYTYTYSGAGLNFGRPGANLQWGKVDLSFYWKDWVTINDNSGKYAVVTESEEASLRSEVNDPSCVEVFFVPKFSPSSLHGGGACWGSGTASAKIITSDEMVSCGVDETHLAHELGHAVGIMHPNTGHATLADGSTGTLMCGSGWERDNPRRNSRDNGENMQNPLLACYMDTMDWGHDCIDSSSCGSCAANMPSDSC</sequence>
<evidence type="ECO:0008006" key="5">
    <source>
        <dbReference type="Google" id="ProtNLM"/>
    </source>
</evidence>
<evidence type="ECO:0000313" key="4">
    <source>
        <dbReference type="Proteomes" id="UP000241890"/>
    </source>
</evidence>
<evidence type="ECO:0000256" key="2">
    <source>
        <dbReference type="SAM" id="SignalP"/>
    </source>
</evidence>
<dbReference type="SUPFAM" id="SSF55486">
    <property type="entry name" value="Metalloproteases ('zincins'), catalytic domain"/>
    <property type="match status" value="1"/>
</dbReference>
<dbReference type="InParanoid" id="A0A2R5GQ90"/>
<dbReference type="AlphaFoldDB" id="A0A2R5GQ90"/>
<keyword evidence="2" id="KW-0732">Signal</keyword>
<evidence type="ECO:0000256" key="1">
    <source>
        <dbReference type="SAM" id="MobiDB-lite"/>
    </source>
</evidence>
<comment type="caution">
    <text evidence="3">The sequence shown here is derived from an EMBL/GenBank/DDBJ whole genome shotgun (WGS) entry which is preliminary data.</text>
</comment>
<name>A0A2R5GQ90_9STRA</name>
<keyword evidence="4" id="KW-1185">Reference proteome</keyword>
<accession>A0A2R5GQ90</accession>
<feature type="region of interest" description="Disordered" evidence="1">
    <location>
        <begin position="27"/>
        <end position="46"/>
    </location>
</feature>
<gene>
    <name evidence="3" type="ORF">FCC1311_092442</name>
</gene>
<evidence type="ECO:0000313" key="3">
    <source>
        <dbReference type="EMBL" id="GBG33020.1"/>
    </source>
</evidence>
<organism evidence="3 4">
    <name type="scientific">Hondaea fermentalgiana</name>
    <dbReference type="NCBI Taxonomy" id="2315210"/>
    <lineage>
        <taxon>Eukaryota</taxon>
        <taxon>Sar</taxon>
        <taxon>Stramenopiles</taxon>
        <taxon>Bigyra</taxon>
        <taxon>Labyrinthulomycetes</taxon>
        <taxon>Thraustochytrida</taxon>
        <taxon>Thraustochytriidae</taxon>
        <taxon>Hondaea</taxon>
    </lineage>
</organism>
<dbReference type="EMBL" id="BEYU01000139">
    <property type="protein sequence ID" value="GBG33020.1"/>
    <property type="molecule type" value="Genomic_DNA"/>
</dbReference>
<protein>
    <recommendedName>
        <fullName evidence="5">Peptidase M12B domain-containing protein</fullName>
    </recommendedName>
</protein>